<feature type="domain" description="Serine aminopeptidase S33" evidence="1">
    <location>
        <begin position="75"/>
        <end position="154"/>
    </location>
</feature>
<evidence type="ECO:0000259" key="1">
    <source>
        <dbReference type="Pfam" id="PF12146"/>
    </source>
</evidence>
<dbReference type="PANTHER" id="PTHR43798:SF33">
    <property type="entry name" value="HYDROLASE, PUTATIVE (AFU_ORTHOLOGUE AFUA_2G14860)-RELATED"/>
    <property type="match status" value="1"/>
</dbReference>
<evidence type="ECO:0000313" key="3">
    <source>
        <dbReference type="Proteomes" id="UP000784880"/>
    </source>
</evidence>
<protein>
    <submittedName>
        <fullName evidence="2">Alpha/beta hydrolase</fullName>
    </submittedName>
</protein>
<dbReference type="InterPro" id="IPR050266">
    <property type="entry name" value="AB_hydrolase_sf"/>
</dbReference>
<accession>A0ABS6JLD2</accession>
<sequence>MFSRKPDFLIPEDGISSVEKITLGGIEQTILIQGTNPNNPILLFLHGGPSLPTPGVSSRGQDYTITMNTKELVKNFVVVFWDQRGTGKSYSKTIPKETMSVSQFISDANDLTDYLRGRFHVDKIFLAGHSWGSILGLSLAHRHPEKYYSYVGLSQIVNWCENDKLSLVWAKEEAKRRNNNKALRELESVGEPPFLESFKQWGVLRKWQNRFGTLVYTDETIKHPGIAKITLAMLHSKVYSILDLYRTFVKGFQLVYTQSFIEEITTIDFKESVQEISIPITFIHGAKDNHVHIPLIEDYYEKIQAPKGKRLVFIEKSAHAFHPDDTKIVEKLLIEERKHITAENLGA</sequence>
<organism evidence="2 3">
    <name type="scientific">Evansella tamaricis</name>
    <dbReference type="NCBI Taxonomy" id="2069301"/>
    <lineage>
        <taxon>Bacteria</taxon>
        <taxon>Bacillati</taxon>
        <taxon>Bacillota</taxon>
        <taxon>Bacilli</taxon>
        <taxon>Bacillales</taxon>
        <taxon>Bacillaceae</taxon>
        <taxon>Evansella</taxon>
    </lineage>
</organism>
<proteinExistence type="predicted"/>
<dbReference type="EMBL" id="JAHQCS010000178">
    <property type="protein sequence ID" value="MBU9714475.1"/>
    <property type="molecule type" value="Genomic_DNA"/>
</dbReference>
<dbReference type="GO" id="GO:0016787">
    <property type="term" value="F:hydrolase activity"/>
    <property type="evidence" value="ECO:0007669"/>
    <property type="project" value="UniProtKB-KW"/>
</dbReference>
<keyword evidence="3" id="KW-1185">Reference proteome</keyword>
<reference evidence="2 3" key="1">
    <citation type="submission" date="2021-06" db="EMBL/GenBank/DDBJ databases">
        <title>Bacillus sp. RD4P76, an endophyte from a halophyte.</title>
        <authorList>
            <person name="Sun J.-Q."/>
        </authorList>
    </citation>
    <scope>NUCLEOTIDE SEQUENCE [LARGE SCALE GENOMIC DNA]</scope>
    <source>
        <strain evidence="2 3">CGMCC 1.15917</strain>
    </source>
</reference>
<name>A0ABS6JLD2_9BACI</name>
<dbReference type="Proteomes" id="UP000784880">
    <property type="component" value="Unassembled WGS sequence"/>
</dbReference>
<keyword evidence="2" id="KW-0378">Hydrolase</keyword>
<dbReference type="Pfam" id="PF12146">
    <property type="entry name" value="Hydrolase_4"/>
    <property type="match status" value="1"/>
</dbReference>
<dbReference type="PANTHER" id="PTHR43798">
    <property type="entry name" value="MONOACYLGLYCEROL LIPASE"/>
    <property type="match status" value="1"/>
</dbReference>
<gene>
    <name evidence="2" type="ORF">KS419_22290</name>
</gene>
<comment type="caution">
    <text evidence="2">The sequence shown here is derived from an EMBL/GenBank/DDBJ whole genome shotgun (WGS) entry which is preliminary data.</text>
</comment>
<evidence type="ECO:0000313" key="2">
    <source>
        <dbReference type="EMBL" id="MBU9714475.1"/>
    </source>
</evidence>
<dbReference type="InterPro" id="IPR022742">
    <property type="entry name" value="Hydrolase_4"/>
</dbReference>